<dbReference type="EMBL" id="BAAAUT010000015">
    <property type="protein sequence ID" value="GAA3131353.1"/>
    <property type="molecule type" value="Genomic_DNA"/>
</dbReference>
<evidence type="ECO:0000313" key="1">
    <source>
        <dbReference type="EMBL" id="GAA3131353.1"/>
    </source>
</evidence>
<organism evidence="1 2">
    <name type="scientific">Planomonospora alba</name>
    <dbReference type="NCBI Taxonomy" id="161354"/>
    <lineage>
        <taxon>Bacteria</taxon>
        <taxon>Bacillati</taxon>
        <taxon>Actinomycetota</taxon>
        <taxon>Actinomycetes</taxon>
        <taxon>Streptosporangiales</taxon>
        <taxon>Streptosporangiaceae</taxon>
        <taxon>Planomonospora</taxon>
    </lineage>
</organism>
<gene>
    <name evidence="1" type="ORF">GCM10010466_22400</name>
</gene>
<proteinExistence type="predicted"/>
<reference evidence="2" key="1">
    <citation type="journal article" date="2019" name="Int. J. Syst. Evol. Microbiol.">
        <title>The Global Catalogue of Microorganisms (GCM) 10K type strain sequencing project: providing services to taxonomists for standard genome sequencing and annotation.</title>
        <authorList>
            <consortium name="The Broad Institute Genomics Platform"/>
            <consortium name="The Broad Institute Genome Sequencing Center for Infectious Disease"/>
            <person name="Wu L."/>
            <person name="Ma J."/>
        </authorList>
    </citation>
    <scope>NUCLEOTIDE SEQUENCE [LARGE SCALE GENOMIC DNA]</scope>
    <source>
        <strain evidence="2">JCM 9373</strain>
    </source>
</reference>
<dbReference type="Proteomes" id="UP001500320">
    <property type="component" value="Unassembled WGS sequence"/>
</dbReference>
<evidence type="ECO:0000313" key="2">
    <source>
        <dbReference type="Proteomes" id="UP001500320"/>
    </source>
</evidence>
<accession>A0ABP6MZ89</accession>
<sequence length="218" mass="22616">MRGAPRMRVVNLRRGGDTAVSAGESAPAPVTQGERMQRNTVVRAVHDIGTAVWFGGALMGAVGLNGAASEVSDRRERARVANAGWNRWAPVNAAGIAMNLAGSAGLLLANKGRVAAQQGVVASSLVKAAVTGAALAATVYSRRLGAALDRAGDVPAEGAVKPDEDTPEEIARVQRRLRAMQWVVPGLTGALVVLTSLHGEQQRPGEVVRGVVRRLLPG</sequence>
<comment type="caution">
    <text evidence="1">The sequence shown here is derived from an EMBL/GenBank/DDBJ whole genome shotgun (WGS) entry which is preliminary data.</text>
</comment>
<keyword evidence="2" id="KW-1185">Reference proteome</keyword>
<protein>
    <submittedName>
        <fullName evidence="1">Uncharacterized protein</fullName>
    </submittedName>
</protein>
<name>A0ABP6MZ89_9ACTN</name>